<evidence type="ECO:0000313" key="3">
    <source>
        <dbReference type="Proteomes" id="UP000464378"/>
    </source>
</evidence>
<evidence type="ECO:0000256" key="1">
    <source>
        <dbReference type="SAM" id="SignalP"/>
    </source>
</evidence>
<dbReference type="EMBL" id="LR586016">
    <property type="protein sequence ID" value="VIP00670.1"/>
    <property type="molecule type" value="Genomic_DNA"/>
</dbReference>
<protein>
    <submittedName>
        <fullName evidence="2">Uncharacterized protein</fullName>
    </submittedName>
</protein>
<feature type="chain" id="PRO_5036172669" evidence="1">
    <location>
        <begin position="22"/>
        <end position="112"/>
    </location>
</feature>
<dbReference type="InParanoid" id="A0A6C2YGM5"/>
<dbReference type="Proteomes" id="UP000464378">
    <property type="component" value="Chromosome"/>
</dbReference>
<reference evidence="2" key="1">
    <citation type="submission" date="2019-04" db="EMBL/GenBank/DDBJ databases">
        <authorList>
            <consortium name="Science for Life Laboratories"/>
        </authorList>
    </citation>
    <scope>NUCLEOTIDE SEQUENCE</scope>
    <source>
        <strain evidence="2">MBLW1</strain>
    </source>
</reference>
<dbReference type="EMBL" id="LR593887">
    <property type="protein sequence ID" value="VTR96758.1"/>
    <property type="molecule type" value="Genomic_DNA"/>
</dbReference>
<accession>A0A6C2YGM5</accession>
<sequence>MKRITMILAALVVMTSFGSEAKAEYPPADFRSGVKHDIGQTGSPYGSAPFFRKLFSFSWKKSGCSTCSDCEGGVPAGYGMGRGPVGPMPGQGTLVFPNHPFARSPRDFFMED</sequence>
<proteinExistence type="predicted"/>
<name>A0A6C2YGM5_9BACT</name>
<keyword evidence="3" id="KW-1185">Reference proteome</keyword>
<gene>
    <name evidence="2" type="ORF">GMBLW1_32900</name>
</gene>
<dbReference type="KEGG" id="tim:GMBLW1_32900"/>
<evidence type="ECO:0000313" key="2">
    <source>
        <dbReference type="EMBL" id="VIP00670.1"/>
    </source>
</evidence>
<dbReference type="RefSeq" id="WP_162655868.1">
    <property type="nucleotide sequence ID" value="NZ_LR593887.1"/>
</dbReference>
<organism evidence="2">
    <name type="scientific">Tuwongella immobilis</name>
    <dbReference type="NCBI Taxonomy" id="692036"/>
    <lineage>
        <taxon>Bacteria</taxon>
        <taxon>Pseudomonadati</taxon>
        <taxon>Planctomycetota</taxon>
        <taxon>Planctomycetia</taxon>
        <taxon>Gemmatales</taxon>
        <taxon>Gemmataceae</taxon>
        <taxon>Tuwongella</taxon>
    </lineage>
</organism>
<feature type="signal peptide" evidence="1">
    <location>
        <begin position="1"/>
        <end position="21"/>
    </location>
</feature>
<keyword evidence="1" id="KW-0732">Signal</keyword>
<dbReference type="AlphaFoldDB" id="A0A6C2YGM5"/>